<evidence type="ECO:0000313" key="2">
    <source>
        <dbReference type="EMBL" id="SDE90651.1"/>
    </source>
</evidence>
<accession>A0A1G7GRD4</accession>
<dbReference type="EMBL" id="FNBI01000001">
    <property type="protein sequence ID" value="SDE90651.1"/>
    <property type="molecule type" value="Genomic_DNA"/>
</dbReference>
<name>A0A1G7GRD4_9SPHN</name>
<gene>
    <name evidence="2" type="ORF">SAMN05216557_101995</name>
</gene>
<reference evidence="2 3" key="1">
    <citation type="submission" date="2016-10" db="EMBL/GenBank/DDBJ databases">
        <authorList>
            <person name="Varghese N."/>
            <person name="Submissions S."/>
        </authorList>
    </citation>
    <scope>NUCLEOTIDE SEQUENCE [LARGE SCALE GENOMIC DNA]</scope>
    <source>
        <strain evidence="2 3">S7-754</strain>
    </source>
</reference>
<organism evidence="2 3">
    <name type="scientific">Sphingomonas carotinifaciens</name>
    <dbReference type="NCBI Taxonomy" id="1166323"/>
    <lineage>
        <taxon>Bacteria</taxon>
        <taxon>Pseudomonadati</taxon>
        <taxon>Pseudomonadota</taxon>
        <taxon>Alphaproteobacteria</taxon>
        <taxon>Sphingomonadales</taxon>
        <taxon>Sphingomonadaceae</taxon>
        <taxon>Sphingomonas</taxon>
    </lineage>
</organism>
<dbReference type="Proteomes" id="UP000323502">
    <property type="component" value="Unassembled WGS sequence"/>
</dbReference>
<keyword evidence="3" id="KW-1185">Reference proteome</keyword>
<feature type="region of interest" description="Disordered" evidence="1">
    <location>
        <begin position="1"/>
        <end position="50"/>
    </location>
</feature>
<proteinExistence type="predicted"/>
<evidence type="ECO:0000256" key="1">
    <source>
        <dbReference type="SAM" id="MobiDB-lite"/>
    </source>
</evidence>
<evidence type="ECO:0000313" key="3">
    <source>
        <dbReference type="Proteomes" id="UP000323502"/>
    </source>
</evidence>
<sequence length="98" mass="10452">MTGLKIWHARGQAQGAEPARRTIPGPPAAKKRAAVRLDDRPFAREPAPGDPRQALIFIFSAATAKRLLSGWAISPASFSIVSVDFDVSATSVSKLVRA</sequence>
<protein>
    <submittedName>
        <fullName evidence="2">Uncharacterized protein</fullName>
    </submittedName>
</protein>
<dbReference type="AlphaFoldDB" id="A0A1G7GRD4"/>